<dbReference type="OrthoDB" id="6921389at2759"/>
<feature type="compositionally biased region" description="Polar residues" evidence="1">
    <location>
        <begin position="50"/>
        <end position="63"/>
    </location>
</feature>
<sequence length="143" mass="15589">MIPTTDPTFLSDSCALPPLTLRMLSLSPTDMEKMPISSNPLASPNAIPPRTSSTGVPAQLNSPPIKSVLRPVAEADWLSQKQRSSQAAVPNPGFGMMQAPNPPPDPQRYTHEDPNFTAKRTWTAEKEQVVRGPYDYVISHPGK</sequence>
<feature type="compositionally biased region" description="Polar residues" evidence="1">
    <location>
        <begin position="79"/>
        <end position="88"/>
    </location>
</feature>
<evidence type="ECO:0000313" key="2">
    <source>
        <dbReference type="EMBL" id="KAF4468458.1"/>
    </source>
</evidence>
<comment type="caution">
    <text evidence="2">The sequence shown here is derived from an EMBL/GenBank/DDBJ whole genome shotgun (WGS) entry which is preliminary data.</text>
</comment>
<keyword evidence="3" id="KW-1185">Reference proteome</keyword>
<dbReference type="EMBL" id="JAADYS010000609">
    <property type="protein sequence ID" value="KAF4468458.1"/>
    <property type="molecule type" value="Genomic_DNA"/>
</dbReference>
<evidence type="ECO:0000256" key="1">
    <source>
        <dbReference type="SAM" id="MobiDB-lite"/>
    </source>
</evidence>
<reference evidence="2 3" key="1">
    <citation type="submission" date="2020-01" db="EMBL/GenBank/DDBJ databases">
        <title>Identification and distribution of gene clusters putatively required for synthesis of sphingolipid metabolism inhibitors in phylogenetically diverse species of the filamentous fungus Fusarium.</title>
        <authorList>
            <person name="Kim H.-S."/>
            <person name="Busman M."/>
            <person name="Brown D.W."/>
            <person name="Divon H."/>
            <person name="Uhlig S."/>
            <person name="Proctor R.H."/>
        </authorList>
    </citation>
    <scope>NUCLEOTIDE SEQUENCE [LARGE SCALE GENOMIC DNA]</scope>
    <source>
        <strain evidence="2 3">NRRL 20459</strain>
    </source>
</reference>
<protein>
    <submittedName>
        <fullName evidence="2">Geranylgeranyl pyrophosphate synthase</fullName>
    </submittedName>
</protein>
<accession>A0A8H4LHX9</accession>
<feature type="region of interest" description="Disordered" evidence="1">
    <location>
        <begin position="76"/>
        <end position="113"/>
    </location>
</feature>
<organism evidence="2 3">
    <name type="scientific">Fusarium albosuccineum</name>
    <dbReference type="NCBI Taxonomy" id="1237068"/>
    <lineage>
        <taxon>Eukaryota</taxon>
        <taxon>Fungi</taxon>
        <taxon>Dikarya</taxon>
        <taxon>Ascomycota</taxon>
        <taxon>Pezizomycotina</taxon>
        <taxon>Sordariomycetes</taxon>
        <taxon>Hypocreomycetidae</taxon>
        <taxon>Hypocreales</taxon>
        <taxon>Nectriaceae</taxon>
        <taxon>Fusarium</taxon>
        <taxon>Fusarium decemcellulare species complex</taxon>
    </lineage>
</organism>
<dbReference type="AlphaFoldDB" id="A0A8H4LHX9"/>
<feature type="non-terminal residue" evidence="2">
    <location>
        <position position="143"/>
    </location>
</feature>
<dbReference type="Proteomes" id="UP000554235">
    <property type="component" value="Unassembled WGS sequence"/>
</dbReference>
<proteinExistence type="predicted"/>
<name>A0A8H4LHX9_9HYPO</name>
<evidence type="ECO:0000313" key="3">
    <source>
        <dbReference type="Proteomes" id="UP000554235"/>
    </source>
</evidence>
<gene>
    <name evidence="2" type="ORF">FALBO_4649</name>
</gene>
<feature type="region of interest" description="Disordered" evidence="1">
    <location>
        <begin position="32"/>
        <end position="63"/>
    </location>
</feature>